<dbReference type="GO" id="GO:0000981">
    <property type="term" value="F:DNA-binding transcription factor activity, RNA polymerase II-specific"/>
    <property type="evidence" value="ECO:0007669"/>
    <property type="project" value="InterPro"/>
</dbReference>
<name>A0A1Y2BBA2_9TREE</name>
<keyword evidence="7" id="KW-0539">Nucleus</keyword>
<evidence type="ECO:0000256" key="2">
    <source>
        <dbReference type="ARBA" id="ARBA00022723"/>
    </source>
</evidence>
<keyword evidence="3" id="KW-0862">Zinc</keyword>
<accession>A0A1Y2BBA2</accession>
<evidence type="ECO:0000313" key="11">
    <source>
        <dbReference type="Proteomes" id="UP000193986"/>
    </source>
</evidence>
<evidence type="ECO:0000256" key="6">
    <source>
        <dbReference type="ARBA" id="ARBA00023163"/>
    </source>
</evidence>
<evidence type="ECO:0000256" key="7">
    <source>
        <dbReference type="ARBA" id="ARBA00023242"/>
    </source>
</evidence>
<protein>
    <submittedName>
        <fullName evidence="10">Fungal-specific transcription factor domain-domain-containing protein</fullName>
    </submittedName>
</protein>
<feature type="region of interest" description="Disordered" evidence="8">
    <location>
        <begin position="280"/>
        <end position="299"/>
    </location>
</feature>
<keyword evidence="6" id="KW-0804">Transcription</keyword>
<evidence type="ECO:0000256" key="8">
    <source>
        <dbReference type="SAM" id="MobiDB-lite"/>
    </source>
</evidence>
<dbReference type="PANTHER" id="PTHR47782:SF12">
    <property type="entry name" value="ZN(II)2CYS6 TRANSCRIPTION FACTOR (EUROFUNG)"/>
    <property type="match status" value="1"/>
</dbReference>
<sequence>MIPPELLQQLFRVPISISSASHVLNEELLGTQHGLLEETRSSDFAPTPPASCDSVNSSGMSGSSDNAPSTSSLRQESTGREITAIQPHEAGNQDSRIEGERKAKKRGRTSEPPSQGGKAEIAVLPAGLEGQELEYEDPSADPTKGPVYIHPPKGVVQACVRCHKLKRKCDSVRPRCNGCGKAGASCVFELNPATSVYLRTLKEQNSDLISRLTAAMDRVRIAEKELNSLKSGPSSSSRRPPEQSSHANGRSGGSARLSRPPDKVPGGSALGLSTGIASHSHPLLPARHTSSVRTSAHSIPDSVSVEQTVDPLYPSYLPACSVALRAVETFFLYHAVSYPMLEKRVILHDLHEVFDIVERRASDSQRGPESAQAARKGFTVFMVIAIGTNNMERLGEVDRRSSRYYGREAMKVFNAAVSKEDIFCVQSLILLGLYTMCDPTEISLWHVLGYAARVATSLNLHRRVESSGVSVEIVEYRKRVFYSLYNLDRLVSSTLSKPLAISDDDIDVELPSALHGGSPYKGITRIFFTRHIIKIRQLLGVIVTKAYSVSGSQNSLPEPDRAAIILDLHSRLDQWLAECPMPPREAEEERGMVTNFAWFLLNYHHCLCFLYRPSPLYPVTTMHRLRALYEASTRTVDLYIELWREQKIPENSISVNCQFLACICLLYCMCEFENRSAGAKTDRKWRQNVARRVASCQELLEAFGQLLPESTQYRKIFSKLADLLLAGDTPVSNDDVQSQTGVQDIIVTSKADDVISMAPGSSNYAQAVTYAVPSKPVEESQMVLPAASSSNAPVLQPTGAGSIIHQNSLLPTDPLFYSVKLSQDEESAWDAMTQLWYDSGDFVLDDSFNLFQGGPQGDWVESSNSFEQTIGTTSSNGPSDVRTIPQSASGQIIEDRGEQMDIFWPTGEDGGMDLWAQPS</sequence>
<dbReference type="Proteomes" id="UP000193986">
    <property type="component" value="Unassembled WGS sequence"/>
</dbReference>
<feature type="compositionally biased region" description="Polar residues" evidence="8">
    <location>
        <begin position="288"/>
        <end position="297"/>
    </location>
</feature>
<dbReference type="EMBL" id="MCFC01000013">
    <property type="protein sequence ID" value="ORY31767.1"/>
    <property type="molecule type" value="Genomic_DNA"/>
</dbReference>
<dbReference type="Gene3D" id="4.10.240.10">
    <property type="entry name" value="Zn(2)-C6 fungal-type DNA-binding domain"/>
    <property type="match status" value="1"/>
</dbReference>
<dbReference type="InterPro" id="IPR036864">
    <property type="entry name" value="Zn2-C6_fun-type_DNA-bd_sf"/>
</dbReference>
<dbReference type="SMART" id="SM00906">
    <property type="entry name" value="Fungal_trans"/>
    <property type="match status" value="1"/>
</dbReference>
<dbReference type="Pfam" id="PF04082">
    <property type="entry name" value="Fungal_trans"/>
    <property type="match status" value="1"/>
</dbReference>
<feature type="region of interest" description="Disordered" evidence="8">
    <location>
        <begin position="225"/>
        <end position="272"/>
    </location>
</feature>
<dbReference type="CDD" id="cd00067">
    <property type="entry name" value="GAL4"/>
    <property type="match status" value="1"/>
</dbReference>
<feature type="compositionally biased region" description="Low complexity" evidence="8">
    <location>
        <begin position="228"/>
        <end position="245"/>
    </location>
</feature>
<dbReference type="AlphaFoldDB" id="A0A1Y2BBA2"/>
<dbReference type="PROSITE" id="PS50048">
    <property type="entry name" value="ZN2_CY6_FUNGAL_2"/>
    <property type="match status" value="1"/>
</dbReference>
<proteinExistence type="predicted"/>
<organism evidence="10 11">
    <name type="scientific">Naematelia encephala</name>
    <dbReference type="NCBI Taxonomy" id="71784"/>
    <lineage>
        <taxon>Eukaryota</taxon>
        <taxon>Fungi</taxon>
        <taxon>Dikarya</taxon>
        <taxon>Basidiomycota</taxon>
        <taxon>Agaricomycotina</taxon>
        <taxon>Tremellomycetes</taxon>
        <taxon>Tremellales</taxon>
        <taxon>Naemateliaceae</taxon>
        <taxon>Naematelia</taxon>
    </lineage>
</organism>
<evidence type="ECO:0000313" key="10">
    <source>
        <dbReference type="EMBL" id="ORY31767.1"/>
    </source>
</evidence>
<dbReference type="InterPro" id="IPR052202">
    <property type="entry name" value="Yeast_MetPath_Reg"/>
</dbReference>
<feature type="compositionally biased region" description="Low complexity" evidence="8">
    <location>
        <begin position="51"/>
        <end position="69"/>
    </location>
</feature>
<dbReference type="Pfam" id="PF00172">
    <property type="entry name" value="Zn_clus"/>
    <property type="match status" value="1"/>
</dbReference>
<feature type="domain" description="Zn(2)-C6 fungal-type" evidence="9">
    <location>
        <begin position="158"/>
        <end position="188"/>
    </location>
</feature>
<dbReference type="OrthoDB" id="3364175at2759"/>
<keyword evidence="5" id="KW-0238">DNA-binding</keyword>
<evidence type="ECO:0000256" key="4">
    <source>
        <dbReference type="ARBA" id="ARBA00023015"/>
    </source>
</evidence>
<keyword evidence="4" id="KW-0805">Transcription regulation</keyword>
<keyword evidence="11" id="KW-1185">Reference proteome</keyword>
<dbReference type="GO" id="GO:0005634">
    <property type="term" value="C:nucleus"/>
    <property type="evidence" value="ECO:0007669"/>
    <property type="project" value="UniProtKB-SubCell"/>
</dbReference>
<evidence type="ECO:0000259" key="9">
    <source>
        <dbReference type="PROSITE" id="PS50048"/>
    </source>
</evidence>
<dbReference type="PANTHER" id="PTHR47782">
    <property type="entry name" value="ZN(II)2CYS6 TRANSCRIPTION FACTOR (EUROFUNG)-RELATED"/>
    <property type="match status" value="1"/>
</dbReference>
<dbReference type="GO" id="GO:0006351">
    <property type="term" value="P:DNA-templated transcription"/>
    <property type="evidence" value="ECO:0007669"/>
    <property type="project" value="InterPro"/>
</dbReference>
<dbReference type="GO" id="GO:0008270">
    <property type="term" value="F:zinc ion binding"/>
    <property type="evidence" value="ECO:0007669"/>
    <property type="project" value="InterPro"/>
</dbReference>
<dbReference type="InterPro" id="IPR007219">
    <property type="entry name" value="XnlR_reg_dom"/>
</dbReference>
<dbReference type="STRING" id="71784.A0A1Y2BBA2"/>
<comment type="caution">
    <text evidence="10">The sequence shown here is derived from an EMBL/GenBank/DDBJ whole genome shotgun (WGS) entry which is preliminary data.</text>
</comment>
<dbReference type="CDD" id="cd12148">
    <property type="entry name" value="fungal_TF_MHR"/>
    <property type="match status" value="1"/>
</dbReference>
<dbReference type="GO" id="GO:0043565">
    <property type="term" value="F:sequence-specific DNA binding"/>
    <property type="evidence" value="ECO:0007669"/>
    <property type="project" value="TreeGrafter"/>
</dbReference>
<dbReference type="SUPFAM" id="SSF57701">
    <property type="entry name" value="Zn2/Cys6 DNA-binding domain"/>
    <property type="match status" value="1"/>
</dbReference>
<gene>
    <name evidence="10" type="ORF">BCR39DRAFT_525273</name>
</gene>
<keyword evidence="2" id="KW-0479">Metal-binding</keyword>
<evidence type="ECO:0000256" key="1">
    <source>
        <dbReference type="ARBA" id="ARBA00004123"/>
    </source>
</evidence>
<dbReference type="PROSITE" id="PS00463">
    <property type="entry name" value="ZN2_CY6_FUNGAL_1"/>
    <property type="match status" value="1"/>
</dbReference>
<reference evidence="10 11" key="1">
    <citation type="submission" date="2016-07" db="EMBL/GenBank/DDBJ databases">
        <title>Pervasive Adenine N6-methylation of Active Genes in Fungi.</title>
        <authorList>
            <consortium name="DOE Joint Genome Institute"/>
            <person name="Mondo S.J."/>
            <person name="Dannebaum R.O."/>
            <person name="Kuo R.C."/>
            <person name="Labutti K."/>
            <person name="Haridas S."/>
            <person name="Kuo A."/>
            <person name="Salamov A."/>
            <person name="Ahrendt S.R."/>
            <person name="Lipzen A."/>
            <person name="Sullivan W."/>
            <person name="Andreopoulos W.B."/>
            <person name="Clum A."/>
            <person name="Lindquist E."/>
            <person name="Daum C."/>
            <person name="Ramamoorthy G.K."/>
            <person name="Gryganskyi A."/>
            <person name="Culley D."/>
            <person name="Magnuson J.K."/>
            <person name="James T.Y."/>
            <person name="O'Malley M.A."/>
            <person name="Stajich J.E."/>
            <person name="Spatafora J.W."/>
            <person name="Visel A."/>
            <person name="Grigoriev I.V."/>
        </authorList>
    </citation>
    <scope>NUCLEOTIDE SEQUENCE [LARGE SCALE GENOMIC DNA]</scope>
    <source>
        <strain evidence="10 11">68-887.2</strain>
    </source>
</reference>
<evidence type="ECO:0000256" key="5">
    <source>
        <dbReference type="ARBA" id="ARBA00023125"/>
    </source>
</evidence>
<evidence type="ECO:0000256" key="3">
    <source>
        <dbReference type="ARBA" id="ARBA00022833"/>
    </source>
</evidence>
<dbReference type="InterPro" id="IPR001138">
    <property type="entry name" value="Zn2Cys6_DnaBD"/>
</dbReference>
<comment type="subcellular location">
    <subcellularLocation>
        <location evidence="1">Nucleus</location>
    </subcellularLocation>
</comment>
<dbReference type="SMART" id="SM00066">
    <property type="entry name" value="GAL4"/>
    <property type="match status" value="1"/>
</dbReference>
<dbReference type="InParanoid" id="A0A1Y2BBA2"/>
<dbReference type="GO" id="GO:0045944">
    <property type="term" value="P:positive regulation of transcription by RNA polymerase II"/>
    <property type="evidence" value="ECO:0007669"/>
    <property type="project" value="TreeGrafter"/>
</dbReference>
<feature type="region of interest" description="Disordered" evidence="8">
    <location>
        <begin position="39"/>
        <end position="119"/>
    </location>
</feature>